<organism evidence="2">
    <name type="scientific">Pseudomonas graminis</name>
    <dbReference type="NCBI Taxonomy" id="158627"/>
    <lineage>
        <taxon>Bacteria</taxon>
        <taxon>Pseudomonadati</taxon>
        <taxon>Pseudomonadota</taxon>
        <taxon>Gammaproteobacteria</taxon>
        <taxon>Pseudomonadales</taxon>
        <taxon>Pseudomonadaceae</taxon>
        <taxon>Pseudomonas</taxon>
    </lineage>
</organism>
<evidence type="ECO:0000256" key="1">
    <source>
        <dbReference type="SAM" id="MobiDB-lite"/>
    </source>
</evidence>
<accession>A0A7C1XA54</accession>
<feature type="compositionally biased region" description="Polar residues" evidence="1">
    <location>
        <begin position="1"/>
        <end position="10"/>
    </location>
</feature>
<reference evidence="2" key="1">
    <citation type="journal article" date="2020" name="mSystems">
        <title>Genome- and Community-Level Interaction Insights into Carbon Utilization and Element Cycling Functions of Hydrothermarchaeota in Hydrothermal Sediment.</title>
        <authorList>
            <person name="Zhou Z."/>
            <person name="Liu Y."/>
            <person name="Xu W."/>
            <person name="Pan J."/>
            <person name="Luo Z.H."/>
            <person name="Li M."/>
        </authorList>
    </citation>
    <scope>NUCLEOTIDE SEQUENCE [LARGE SCALE GENOMIC DNA]</scope>
    <source>
        <strain evidence="2">SpSt-200</strain>
    </source>
</reference>
<proteinExistence type="predicted"/>
<evidence type="ECO:0000313" key="2">
    <source>
        <dbReference type="EMBL" id="HEF26118.1"/>
    </source>
</evidence>
<feature type="region of interest" description="Disordered" evidence="1">
    <location>
        <begin position="1"/>
        <end position="64"/>
    </location>
</feature>
<feature type="compositionally biased region" description="Basic and acidic residues" evidence="1">
    <location>
        <begin position="23"/>
        <end position="44"/>
    </location>
</feature>
<name>A0A7C1XA54_9PSED</name>
<sequence length="90" mass="9350">MKIKSRSQSFPAKAGPTKAPGTRCDRTHAPRGHASRDAPRHLTRPECASSAGRGASGAALPRGASERSVNLLHTLLLVGPALAGKPLICF</sequence>
<protein>
    <submittedName>
        <fullName evidence="2">DUF1534 domain-containing protein</fullName>
    </submittedName>
</protein>
<feature type="compositionally biased region" description="Low complexity" evidence="1">
    <location>
        <begin position="48"/>
        <end position="63"/>
    </location>
</feature>
<dbReference type="AntiFam" id="ANF00261">
    <property type="entry name" value="Protein of unknown function (DUF1534)"/>
</dbReference>
<dbReference type="EMBL" id="DSIN01000019">
    <property type="protein sequence ID" value="HEF26118.1"/>
    <property type="molecule type" value="Genomic_DNA"/>
</dbReference>
<gene>
    <name evidence="2" type="ORF">ENP23_10095</name>
</gene>
<dbReference type="AlphaFoldDB" id="A0A7C1XA54"/>
<comment type="caution">
    <text evidence="2">The sequence shown here is derived from an EMBL/GenBank/DDBJ whole genome shotgun (WGS) entry which is preliminary data.</text>
</comment>